<comment type="caution">
    <text evidence="1">The sequence shown here is derived from an EMBL/GenBank/DDBJ whole genome shotgun (WGS) entry which is preliminary data.</text>
</comment>
<proteinExistence type="predicted"/>
<dbReference type="EMBL" id="BJCD01000086">
    <property type="protein sequence ID" value="GDZ96271.1"/>
    <property type="molecule type" value="Genomic_DNA"/>
</dbReference>
<accession>A0A4P6A2L6</accession>
<gene>
    <name evidence="1" type="ORF">PA905_47610</name>
</gene>
<evidence type="ECO:0000313" key="1">
    <source>
        <dbReference type="EMBL" id="GDZ96271.1"/>
    </source>
</evidence>
<dbReference type="AlphaFoldDB" id="A0A4P6A2L6"/>
<dbReference type="Proteomes" id="UP000299794">
    <property type="component" value="Unassembled WGS sequence"/>
</dbReference>
<protein>
    <submittedName>
        <fullName evidence="1">Uncharacterized protein</fullName>
    </submittedName>
</protein>
<name>A0A4P6A2L6_PLAAG</name>
<organism evidence="1 2">
    <name type="scientific">Planktothrix agardhii CCAP 1459/11A</name>
    <dbReference type="NCBI Taxonomy" id="282420"/>
    <lineage>
        <taxon>Bacteria</taxon>
        <taxon>Bacillati</taxon>
        <taxon>Cyanobacteriota</taxon>
        <taxon>Cyanophyceae</taxon>
        <taxon>Oscillatoriophycideae</taxon>
        <taxon>Oscillatoriales</taxon>
        <taxon>Microcoleaceae</taxon>
        <taxon>Planktothrix</taxon>
    </lineage>
</organism>
<evidence type="ECO:0000313" key="2">
    <source>
        <dbReference type="Proteomes" id="UP000299794"/>
    </source>
</evidence>
<reference evidence="2" key="1">
    <citation type="submission" date="2019-02" db="EMBL/GenBank/DDBJ databases">
        <title>Draft genome sequence of Planktothrix agardhii NIES-905.</title>
        <authorList>
            <person name="Yamaguchi H."/>
            <person name="Suzuki S."/>
            <person name="Kawachi M."/>
        </authorList>
    </citation>
    <scope>NUCLEOTIDE SEQUENCE [LARGE SCALE GENOMIC DNA]</scope>
    <source>
        <strain evidence="2">CCAP 1459/11A</strain>
    </source>
</reference>
<sequence>MVDSRTQAYWQLIEMLLAYPTQVNEILNAKMICC</sequence>